<dbReference type="GO" id="GO:0043190">
    <property type="term" value="C:ATP-binding cassette (ABC) transporter complex"/>
    <property type="evidence" value="ECO:0007669"/>
    <property type="project" value="InterPro"/>
</dbReference>
<dbReference type="GO" id="GO:0015920">
    <property type="term" value="P:lipopolysaccharide transport"/>
    <property type="evidence" value="ECO:0007669"/>
    <property type="project" value="TreeGrafter"/>
</dbReference>
<keyword evidence="4" id="KW-1003">Cell membrane</keyword>
<dbReference type="Pfam" id="PF03739">
    <property type="entry name" value="LptF_LptG"/>
    <property type="match status" value="1"/>
</dbReference>
<feature type="transmembrane region" description="Helical" evidence="9">
    <location>
        <begin position="270"/>
        <end position="289"/>
    </location>
</feature>
<evidence type="ECO:0000256" key="8">
    <source>
        <dbReference type="ARBA" id="ARBA00023136"/>
    </source>
</evidence>
<evidence type="ECO:0000256" key="9">
    <source>
        <dbReference type="SAM" id="Phobius"/>
    </source>
</evidence>
<protein>
    <recommendedName>
        <fullName evidence="2">Lipopolysaccharide export system permease protein LptF</fullName>
    </recommendedName>
</protein>
<evidence type="ECO:0000256" key="3">
    <source>
        <dbReference type="ARBA" id="ARBA00022448"/>
    </source>
</evidence>
<evidence type="ECO:0000256" key="5">
    <source>
        <dbReference type="ARBA" id="ARBA00022519"/>
    </source>
</evidence>
<evidence type="ECO:0000256" key="6">
    <source>
        <dbReference type="ARBA" id="ARBA00022692"/>
    </source>
</evidence>
<dbReference type="NCBIfam" id="TIGR04407">
    <property type="entry name" value="LptF_YjgP"/>
    <property type="match status" value="1"/>
</dbReference>
<accession>A0A4T0V5V7</accession>
<evidence type="ECO:0000313" key="10">
    <source>
        <dbReference type="EMBL" id="TIC87062.1"/>
    </source>
</evidence>
<comment type="caution">
    <text evidence="10">The sequence shown here is derived from an EMBL/GenBank/DDBJ whole genome shotgun (WGS) entry which is preliminary data.</text>
</comment>
<dbReference type="GO" id="GO:0055085">
    <property type="term" value="P:transmembrane transport"/>
    <property type="evidence" value="ECO:0007669"/>
    <property type="project" value="InterPro"/>
</dbReference>
<feature type="transmembrane region" description="Helical" evidence="9">
    <location>
        <begin position="328"/>
        <end position="348"/>
    </location>
</feature>
<dbReference type="RefSeq" id="WP_136551073.1">
    <property type="nucleotide sequence ID" value="NZ_STGJ01000001.1"/>
</dbReference>
<feature type="transmembrane region" description="Helical" evidence="9">
    <location>
        <begin position="295"/>
        <end position="316"/>
    </location>
</feature>
<dbReference type="PANTHER" id="PTHR33529:SF7">
    <property type="entry name" value="LIPOPOLYSACCHARIDE EXPORT SYSTEM PERMEASE PROTEIN LPTF"/>
    <property type="match status" value="1"/>
</dbReference>
<keyword evidence="7 9" id="KW-1133">Transmembrane helix</keyword>
<feature type="transmembrane region" description="Helical" evidence="9">
    <location>
        <begin position="12"/>
        <end position="32"/>
    </location>
</feature>
<dbReference type="InterPro" id="IPR030922">
    <property type="entry name" value="LptF"/>
</dbReference>
<dbReference type="OrthoDB" id="9778062at2"/>
<comment type="subcellular location">
    <subcellularLocation>
        <location evidence="1">Cell inner membrane</location>
        <topology evidence="1">Multi-pass membrane protein</topology>
    </subcellularLocation>
</comment>
<proteinExistence type="predicted"/>
<dbReference type="InterPro" id="IPR005495">
    <property type="entry name" value="LptG/LptF_permease"/>
</dbReference>
<evidence type="ECO:0000256" key="1">
    <source>
        <dbReference type="ARBA" id="ARBA00004429"/>
    </source>
</evidence>
<dbReference type="AlphaFoldDB" id="A0A4T0V5V7"/>
<evidence type="ECO:0000256" key="7">
    <source>
        <dbReference type="ARBA" id="ARBA00022989"/>
    </source>
</evidence>
<organism evidence="10 11">
    <name type="scientific">Crenobacter intestini</name>
    <dbReference type="NCBI Taxonomy" id="2563443"/>
    <lineage>
        <taxon>Bacteria</taxon>
        <taxon>Pseudomonadati</taxon>
        <taxon>Pseudomonadota</taxon>
        <taxon>Betaproteobacteria</taxon>
        <taxon>Neisseriales</taxon>
        <taxon>Neisseriaceae</taxon>
        <taxon>Crenobacter</taxon>
    </lineage>
</organism>
<dbReference type="EMBL" id="STGJ01000001">
    <property type="protein sequence ID" value="TIC87062.1"/>
    <property type="molecule type" value="Genomic_DNA"/>
</dbReference>
<evidence type="ECO:0000313" key="11">
    <source>
        <dbReference type="Proteomes" id="UP000308891"/>
    </source>
</evidence>
<keyword evidence="6 9" id="KW-0812">Transmembrane</keyword>
<evidence type="ECO:0000256" key="2">
    <source>
        <dbReference type="ARBA" id="ARBA00014213"/>
    </source>
</evidence>
<gene>
    <name evidence="10" type="primary">lptF</name>
    <name evidence="10" type="ORF">E5K04_01190</name>
</gene>
<sequence length="369" mass="40800">MLFRKSLTRELTTTSIGVFLVLFLILLTTQTINMLGRAAQGRVANEAVAALVGFWSLGFFPVVLILTVFVSVLVVLGRAWRDHEMAVWFAAGQPLSAWIGPVLRFTLPFTLLIGLGTTVIGPWAQTRSSEYAQTLKQREEISAIAPGVFKEAQGGRRIYFIERFDPATGAARNLFVRSVEENGLSTIFSERGFVRTNEKGERELVLENGHRYLGEAGRGDFEVGKFERYTVRIGAPPKLIEAIADVDMMPTAALLAENSPKARAELAWRLSLPLSSLILALMAIPLAYYNPRAGHAYNLLVALGAYLAYQNGLWLFRDWIKADKLGSALGILPMHFIMLAIALALIWYRSRPTGFIGARLGKQKTGGQR</sequence>
<keyword evidence="11" id="KW-1185">Reference proteome</keyword>
<dbReference type="Proteomes" id="UP000308891">
    <property type="component" value="Unassembled WGS sequence"/>
</dbReference>
<evidence type="ECO:0000256" key="4">
    <source>
        <dbReference type="ARBA" id="ARBA00022475"/>
    </source>
</evidence>
<keyword evidence="3" id="KW-0813">Transport</keyword>
<reference evidence="10 11" key="1">
    <citation type="submission" date="2019-04" db="EMBL/GenBank/DDBJ databases">
        <title>Crenobacter sp. nov.</title>
        <authorList>
            <person name="Shi S."/>
        </authorList>
    </citation>
    <scope>NUCLEOTIDE SEQUENCE [LARGE SCALE GENOMIC DNA]</scope>
    <source>
        <strain evidence="10 11">GY 70310</strain>
    </source>
</reference>
<keyword evidence="5" id="KW-0997">Cell inner membrane</keyword>
<feature type="transmembrane region" description="Helical" evidence="9">
    <location>
        <begin position="52"/>
        <end position="76"/>
    </location>
</feature>
<dbReference type="PANTHER" id="PTHR33529">
    <property type="entry name" value="SLR0882 PROTEIN-RELATED"/>
    <property type="match status" value="1"/>
</dbReference>
<name>A0A4T0V5V7_9NEIS</name>
<keyword evidence="8 9" id="KW-0472">Membrane</keyword>